<evidence type="ECO:0000313" key="1">
    <source>
        <dbReference type="EMBL" id="KAF2585867.1"/>
    </source>
</evidence>
<protein>
    <submittedName>
        <fullName evidence="1">Uncharacterized protein</fullName>
    </submittedName>
</protein>
<sequence length="187" mass="20691">MGSDKTTCVFRNLLEVRNPARSSPDMSSAYGYLRPQARYRPSGFRKKGSRFLPLLSSPPPGAFCNMQTNQLCLTLVDPNVYYDPDAKVSIDTPSKTNSAGIMKNLEVQIGNALDPIDFHIQDIKLNLNSSLLLGRAFMGTVGAVCNMQTNQLCLTLVDPNVYYDPVRVIKPHTSYMEIGDDPGAKRE</sequence>
<proteinExistence type="predicted"/>
<reference evidence="1" key="1">
    <citation type="submission" date="2019-12" db="EMBL/GenBank/DDBJ databases">
        <title>Genome sequencing and annotation of Brassica cretica.</title>
        <authorList>
            <person name="Studholme D.J."/>
            <person name="Sarris P.F."/>
        </authorList>
    </citation>
    <scope>NUCLEOTIDE SEQUENCE</scope>
    <source>
        <strain evidence="1">PFS-102/07</strain>
        <tissue evidence="1">Leaf</tissue>
    </source>
</reference>
<organism evidence="1">
    <name type="scientific">Brassica cretica</name>
    <name type="common">Mustard</name>
    <dbReference type="NCBI Taxonomy" id="69181"/>
    <lineage>
        <taxon>Eukaryota</taxon>
        <taxon>Viridiplantae</taxon>
        <taxon>Streptophyta</taxon>
        <taxon>Embryophyta</taxon>
        <taxon>Tracheophyta</taxon>
        <taxon>Spermatophyta</taxon>
        <taxon>Magnoliopsida</taxon>
        <taxon>eudicotyledons</taxon>
        <taxon>Gunneridae</taxon>
        <taxon>Pentapetalae</taxon>
        <taxon>rosids</taxon>
        <taxon>malvids</taxon>
        <taxon>Brassicales</taxon>
        <taxon>Brassicaceae</taxon>
        <taxon>Brassiceae</taxon>
        <taxon>Brassica</taxon>
    </lineage>
</organism>
<dbReference type="EMBL" id="QGKY02000246">
    <property type="protein sequence ID" value="KAF2585867.1"/>
    <property type="molecule type" value="Genomic_DNA"/>
</dbReference>
<gene>
    <name evidence="1" type="ORF">F2Q70_00035769</name>
</gene>
<dbReference type="AlphaFoldDB" id="A0A8S9JW90"/>
<dbReference type="InterPro" id="IPR021109">
    <property type="entry name" value="Peptidase_aspartic_dom_sf"/>
</dbReference>
<name>A0A8S9JW90_BRACR</name>
<comment type="caution">
    <text evidence="1">The sequence shown here is derived from an EMBL/GenBank/DDBJ whole genome shotgun (WGS) entry which is preliminary data.</text>
</comment>
<dbReference type="Gene3D" id="2.40.70.10">
    <property type="entry name" value="Acid Proteases"/>
    <property type="match status" value="1"/>
</dbReference>
<accession>A0A8S9JW90</accession>